<dbReference type="SUPFAM" id="SSF54909">
    <property type="entry name" value="Dimeric alpha+beta barrel"/>
    <property type="match status" value="1"/>
</dbReference>
<dbReference type="InterPro" id="IPR007138">
    <property type="entry name" value="ABM_dom"/>
</dbReference>
<evidence type="ECO:0000313" key="2">
    <source>
        <dbReference type="EMBL" id="SEG13153.1"/>
    </source>
</evidence>
<dbReference type="AlphaFoldDB" id="A0A1H5XNE0"/>
<accession>A0A1H5XNE0</accession>
<name>A0A1H5XNE0_9PSEU</name>
<dbReference type="SMR" id="A0A1H5XNE0"/>
<evidence type="ECO:0000259" key="1">
    <source>
        <dbReference type="PROSITE" id="PS51725"/>
    </source>
</evidence>
<dbReference type="RefSeq" id="WP_093356388.1">
    <property type="nucleotide sequence ID" value="NZ_FNVB01000002.1"/>
</dbReference>
<dbReference type="Proteomes" id="UP000199690">
    <property type="component" value="Unassembled WGS sequence"/>
</dbReference>
<dbReference type="PROSITE" id="PS51725">
    <property type="entry name" value="ABM"/>
    <property type="match status" value="1"/>
</dbReference>
<proteinExistence type="predicted"/>
<dbReference type="GO" id="GO:0005829">
    <property type="term" value="C:cytosol"/>
    <property type="evidence" value="ECO:0007669"/>
    <property type="project" value="TreeGrafter"/>
</dbReference>
<accession>A0A1I2A928</accession>
<keyword evidence="2" id="KW-0560">Oxidoreductase</keyword>
<dbReference type="InterPro" id="IPR050744">
    <property type="entry name" value="AI-2_Isomerase_LsrG"/>
</dbReference>
<evidence type="ECO:0000313" key="3">
    <source>
        <dbReference type="EMBL" id="SFE40237.1"/>
    </source>
</evidence>
<dbReference type="EMBL" id="FOME01000011">
    <property type="protein sequence ID" value="SFE40237.1"/>
    <property type="molecule type" value="Genomic_DNA"/>
</dbReference>
<feature type="domain" description="ABM" evidence="1">
    <location>
        <begin position="3"/>
        <end position="91"/>
    </location>
</feature>
<dbReference type="EMBL" id="FNVB01000002">
    <property type="protein sequence ID" value="SEG13153.1"/>
    <property type="molecule type" value="Genomic_DNA"/>
</dbReference>
<reference evidence="4 5" key="2">
    <citation type="submission" date="2016-10" db="EMBL/GenBank/DDBJ databases">
        <authorList>
            <person name="Varghese N."/>
            <person name="Submissions S."/>
        </authorList>
    </citation>
    <scope>NUCLEOTIDE SEQUENCE [LARGE SCALE GENOMIC DNA]</scope>
    <source>
        <strain evidence="5">ATCC 20501</strain>
        <strain evidence="3 4">CGMCC 4.3529</strain>
    </source>
</reference>
<dbReference type="PANTHER" id="PTHR33336:SF3">
    <property type="entry name" value="ABM DOMAIN-CONTAINING PROTEIN"/>
    <property type="match status" value="1"/>
</dbReference>
<sequence>MSFVVVARYVVQPGERDRVLELLAPMVSASLAEPGCRRYGVHTGVEDDVVVLVEEYDGESDFARHCETEHFQRIVLGQVVPLLADRQVTRCTPFQPGTEA</sequence>
<keyword evidence="2" id="KW-0503">Monooxygenase</keyword>
<keyword evidence="4" id="KW-1185">Reference proteome</keyword>
<reference evidence="2" key="1">
    <citation type="submission" date="2016-10" db="EMBL/GenBank/DDBJ databases">
        <authorList>
            <person name="de Groot N.N."/>
        </authorList>
    </citation>
    <scope>NUCLEOTIDE SEQUENCE [LARGE SCALE GENOMIC DNA]</scope>
    <source>
        <strain evidence="2">ATCC 20501</strain>
    </source>
</reference>
<evidence type="ECO:0000313" key="5">
    <source>
        <dbReference type="Proteomes" id="UP000236729"/>
    </source>
</evidence>
<dbReference type="Pfam" id="PF03992">
    <property type="entry name" value="ABM"/>
    <property type="match status" value="1"/>
</dbReference>
<dbReference type="Proteomes" id="UP000236729">
    <property type="component" value="Unassembled WGS sequence"/>
</dbReference>
<dbReference type="Gene3D" id="3.30.70.100">
    <property type="match status" value="1"/>
</dbReference>
<gene>
    <name evidence="2" type="ORF">SAMN02982929_01582</name>
    <name evidence="3" type="ORF">SAMN05216506_11142</name>
</gene>
<dbReference type="InterPro" id="IPR011008">
    <property type="entry name" value="Dimeric_a/b-barrel"/>
</dbReference>
<protein>
    <submittedName>
        <fullName evidence="2">Quinol monooxygenase YgiN</fullName>
    </submittedName>
</protein>
<dbReference type="PANTHER" id="PTHR33336">
    <property type="entry name" value="QUINOL MONOOXYGENASE YGIN-RELATED"/>
    <property type="match status" value="1"/>
</dbReference>
<evidence type="ECO:0000313" key="4">
    <source>
        <dbReference type="Proteomes" id="UP000199690"/>
    </source>
</evidence>
<organism evidence="2 5">
    <name type="scientific">Saccharopolyspora kobensis</name>
    <dbReference type="NCBI Taxonomy" id="146035"/>
    <lineage>
        <taxon>Bacteria</taxon>
        <taxon>Bacillati</taxon>
        <taxon>Actinomycetota</taxon>
        <taxon>Actinomycetes</taxon>
        <taxon>Pseudonocardiales</taxon>
        <taxon>Pseudonocardiaceae</taxon>
        <taxon>Saccharopolyspora</taxon>
    </lineage>
</organism>
<dbReference type="GO" id="GO:0004497">
    <property type="term" value="F:monooxygenase activity"/>
    <property type="evidence" value="ECO:0007669"/>
    <property type="project" value="UniProtKB-KW"/>
</dbReference>